<evidence type="ECO:0000256" key="10">
    <source>
        <dbReference type="ARBA" id="ARBA00022946"/>
    </source>
</evidence>
<feature type="domain" description="Helicase C-terminal" evidence="14">
    <location>
        <begin position="339"/>
        <end position="504"/>
    </location>
</feature>
<keyword evidence="16" id="KW-1185">Reference proteome</keyword>
<evidence type="ECO:0000256" key="8">
    <source>
        <dbReference type="ARBA" id="ARBA00022806"/>
    </source>
</evidence>
<gene>
    <name evidence="15" type="ORF">RUM44_003909</name>
</gene>
<evidence type="ECO:0000313" key="16">
    <source>
        <dbReference type="Proteomes" id="UP001359485"/>
    </source>
</evidence>
<dbReference type="PROSITE" id="PS51194">
    <property type="entry name" value="HELICASE_CTER"/>
    <property type="match status" value="1"/>
</dbReference>
<feature type="compositionally biased region" description="Low complexity" evidence="13">
    <location>
        <begin position="1177"/>
        <end position="1198"/>
    </location>
</feature>
<feature type="region of interest" description="Disordered" evidence="13">
    <location>
        <begin position="1573"/>
        <end position="1592"/>
    </location>
</feature>
<evidence type="ECO:0000256" key="13">
    <source>
        <dbReference type="SAM" id="MobiDB-lite"/>
    </source>
</evidence>
<feature type="compositionally biased region" description="Polar residues" evidence="13">
    <location>
        <begin position="1463"/>
        <end position="1476"/>
    </location>
</feature>
<dbReference type="InterPro" id="IPR041453">
    <property type="entry name" value="Suv3_N"/>
</dbReference>
<dbReference type="EMBL" id="JAWJWF010000004">
    <property type="protein sequence ID" value="KAK6633308.1"/>
    <property type="molecule type" value="Genomic_DNA"/>
</dbReference>
<feature type="compositionally biased region" description="Polar residues" evidence="13">
    <location>
        <begin position="1534"/>
        <end position="1564"/>
    </location>
</feature>
<feature type="compositionally biased region" description="Low complexity" evidence="13">
    <location>
        <begin position="1106"/>
        <end position="1115"/>
    </location>
</feature>
<dbReference type="InterPro" id="IPR055206">
    <property type="entry name" value="DEXQc_SUV3"/>
</dbReference>
<dbReference type="Gene3D" id="1.20.58.1080">
    <property type="match status" value="1"/>
</dbReference>
<name>A0ABR1B1B5_POLSC</name>
<dbReference type="Gene3D" id="1.20.272.40">
    <property type="match status" value="1"/>
</dbReference>
<accession>A0ABR1B1B5</accession>
<feature type="compositionally biased region" description="Polar residues" evidence="13">
    <location>
        <begin position="1019"/>
        <end position="1035"/>
    </location>
</feature>
<feature type="compositionally biased region" description="Polar residues" evidence="13">
    <location>
        <begin position="1313"/>
        <end position="1330"/>
    </location>
</feature>
<sequence>MLLLTGRVFSLFSRRAKPLKKLTAQDVNLTKNLRCLTCTSQSKQKDKSSSVLFTPIPIKVNNDELPTGEELTGKLDKVQLVKVINAFYRKPELKLLTEENDLDDCLLQRGFISFRNYCLQTPNLPPDLHITLADIIRGASNVLDIFPYFLRHLREIFPHLECMEDLKKIGDLRTPANWYPEARKEKRKIIFHAGPTNSGKTYHAIKRFFEAESGIYCGPLKLLAVEIFNKSNENGVQCDLITGEEIVHARPDGDLTNHVSCTVEMCSMENSYDVAVIDEIQMIRDVQRGWAWTRALLGLKAKEIHLCGEESAIDLIDSILCTTNEELEVNKYKRLTELELDSPLEEFKNVQPGDCIVCFSKKDIFKVTDSLKDLEVNVGVIYGTLPPGAKLAQCKKFNDPDNPCNVLVATDAIGMGLNLSIRRIIFYSLMKPVMSDSGDIEIVQVPVSQALQIAGRAGRYGSQYSKGFVTTFKKSDIGLLQSILSKTPEPATSAGILPTVDQIELYSYYLPHSTLSNLMEILISLSTIDDSLYFICDTNDFRFFAEMIEHISLPLRVKYVFCSAPINKKSQFTSSVFLKFAKMYSANNIITFNWICQVINWPVSTPTTIKELVHMEAIHDALDLYLWLSYRFPDFFPDGDSVKSIQRELDRIIEFGMVEIFKSLKNWEKHIEATKPQRSNDSCRPDDALRDAEELQNSERVLNSGQNSFVTCSKGSEHSSKNASKVCSRGPSGRTTRESSPGIRSGNESMRNDRSRTSGRTTREGSPGIRSGNESMRNDRSRPSSKYASESSHEGIPLAVNFFESHLQTGSPLANCSQPQGLTSDSRYTTYDQFTNFINTGSPLPQPNTSGNQHHYQHYSINLNVTSNAQGTQPHVGNNTVLWRLSPPPVRRRSKSARPACHQNRAPVVPGDSPCSCPCRPKSSQTNYSCQQRNSPNLMDYKPCTSEPNDSPSTSLQYKPCTIPTDVCPNVCKPPPKVCPKPDRLEYIPPRGRPKTVPSSISKGGASKQDISRPATRSGKLQGNAGQQDATSSGSKFGGEAGRGQAGGLGKGQQDASSLGKGQTGGLGKGQQDASSLGKGQTGGLGKGQQDAGSLGKGQAGGLGKGQQDASSLGKGQAGGLGKGQQDASSLGTGLAGGLGKGQQDASLLGKGQAGGLGKGQQEANLLGKGQAGDTYKGQQAAGIGKGQQDTQGEAGSKSGKGGTGTMGADNKQTGNAGQSNKNVGFQGSERNNENKLISAKDGLAQKNGMGATDRNNNNGSRRPGCKQQLGDIMGPSNYVEKFTDCSPNAQGSRAPSKSVCPSRDSPKECGSGSPNRSYGPGNISSTYEPSTGDPRSPKYSRQSQYGSRGAEDGTGVPSPFLGSSMGSAKSPGQRSGSPGIQFGSSGQRSGSPGPMSYHTGPMSGSGSPGRYSRSSGRQDESPSQFSRSPSQYRESPARYAESPTRYGESPARYSESPARYSESPTRYSESPTRYSESPARYGESPTRYGESPTRYGESPTRYGESPARYGESPPQFSESRAVSPSRGECPPDYSNSAQVSARTSRLTQGSPRYTPTSDMSSRMPQSYARFASPLESECPSEVPQNSSRFLNFNEPEDHVSVTPTRFPQYETPFSESQNRFATGSPYFSDNLDTIREGPVHSSEGDYPANSYGQMADSGACGPPCPGKESTGGRALKSLSRLNAKTRDSKPRSSPLGQENSFDFLSFCDPAPRAAVFERKLPKKPDLNQEQIDMLVKCESQDVESAVCLAMDEKKLFKKPCPKQEKAQMSVKHLMHAHEMQSAEPCPKEYGPLIDPDPEDVTPDVVAAMLFAQEQNGLKMDSCPREILRHLYPKEKSPCEGIRESTVSILDTSPKDEEELIEKSASVPFEGVSHSAYTSTMKQKSDDFESNQVSLELNLESAKGKREYVLVSKKPQRSNEIQFRGNDPSWFPGYFSIFPTDNSIKSIESPSDVFTKAWAATNPGNVPASDLTVIE</sequence>
<comment type="cofactor">
    <cofactor evidence="2">
        <name>Mg(2+)</name>
        <dbReference type="ChEBI" id="CHEBI:18420"/>
    </cofactor>
</comment>
<feature type="region of interest" description="Disordered" evidence="13">
    <location>
        <begin position="1600"/>
        <end position="1698"/>
    </location>
</feature>
<keyword evidence="11" id="KW-0496">Mitochondrion</keyword>
<organism evidence="15 16">
    <name type="scientific">Polyplax serrata</name>
    <name type="common">Common mouse louse</name>
    <dbReference type="NCBI Taxonomy" id="468196"/>
    <lineage>
        <taxon>Eukaryota</taxon>
        <taxon>Metazoa</taxon>
        <taxon>Ecdysozoa</taxon>
        <taxon>Arthropoda</taxon>
        <taxon>Hexapoda</taxon>
        <taxon>Insecta</taxon>
        <taxon>Pterygota</taxon>
        <taxon>Neoptera</taxon>
        <taxon>Paraneoptera</taxon>
        <taxon>Psocodea</taxon>
        <taxon>Troctomorpha</taxon>
        <taxon>Phthiraptera</taxon>
        <taxon>Anoplura</taxon>
        <taxon>Polyplacidae</taxon>
        <taxon>Polyplax</taxon>
    </lineage>
</organism>
<reference evidence="15 16" key="1">
    <citation type="submission" date="2023-09" db="EMBL/GenBank/DDBJ databases">
        <title>Genomes of two closely related lineages of the louse Polyplax serrata with different host specificities.</title>
        <authorList>
            <person name="Martinu J."/>
            <person name="Tarabai H."/>
            <person name="Stefka J."/>
            <person name="Hypsa V."/>
        </authorList>
    </citation>
    <scope>NUCLEOTIDE SEQUENCE [LARGE SCALE GENOMIC DNA]</scope>
    <source>
        <strain evidence="15">98ZLc_SE</strain>
    </source>
</reference>
<evidence type="ECO:0000256" key="1">
    <source>
        <dbReference type="ARBA" id="ARBA00001936"/>
    </source>
</evidence>
<dbReference type="EC" id="3.6.4.13" evidence="5"/>
<feature type="compositionally biased region" description="Polar residues" evidence="13">
    <location>
        <begin position="1365"/>
        <end position="1379"/>
    </location>
</feature>
<dbReference type="Pfam" id="PF12513">
    <property type="entry name" value="SUV3_C"/>
    <property type="match status" value="1"/>
</dbReference>
<feature type="compositionally biased region" description="Polar residues" evidence="13">
    <location>
        <begin position="946"/>
        <end position="957"/>
    </location>
</feature>
<keyword evidence="6" id="KW-0547">Nucleotide-binding</keyword>
<dbReference type="Gene3D" id="1.10.1740.140">
    <property type="match status" value="1"/>
</dbReference>
<evidence type="ECO:0000256" key="7">
    <source>
        <dbReference type="ARBA" id="ARBA00022801"/>
    </source>
</evidence>
<dbReference type="Pfam" id="PF18114">
    <property type="entry name" value="Suv3_N"/>
    <property type="match status" value="1"/>
</dbReference>
<feature type="compositionally biased region" description="Polar residues" evidence="13">
    <location>
        <begin position="1211"/>
        <end position="1230"/>
    </location>
</feature>
<evidence type="ECO:0000256" key="4">
    <source>
        <dbReference type="ARBA" id="ARBA00008708"/>
    </source>
</evidence>
<dbReference type="InterPro" id="IPR041082">
    <property type="entry name" value="Suv3_C_1"/>
</dbReference>
<keyword evidence="9" id="KW-0067">ATP-binding</keyword>
<feature type="compositionally biased region" description="Polar residues" evidence="13">
    <location>
        <begin position="1602"/>
        <end position="1632"/>
    </location>
</feature>
<feature type="region of interest" description="Disordered" evidence="13">
    <location>
        <begin position="979"/>
        <end position="1564"/>
    </location>
</feature>
<dbReference type="InterPro" id="IPR001650">
    <property type="entry name" value="Helicase_C-like"/>
</dbReference>
<feature type="compositionally biased region" description="Low complexity" evidence="13">
    <location>
        <begin position="1052"/>
        <end position="1061"/>
    </location>
</feature>
<dbReference type="Gene3D" id="3.40.50.300">
    <property type="entry name" value="P-loop containing nucleotide triphosphate hydrolases"/>
    <property type="match status" value="2"/>
</dbReference>
<evidence type="ECO:0000256" key="2">
    <source>
        <dbReference type="ARBA" id="ARBA00001946"/>
    </source>
</evidence>
<dbReference type="InterPro" id="IPR044774">
    <property type="entry name" value="Suv3_DEXQc"/>
</dbReference>
<dbReference type="Pfam" id="PF18147">
    <property type="entry name" value="Suv3_C_1"/>
    <property type="match status" value="1"/>
</dbReference>
<feature type="compositionally biased region" description="Low complexity" evidence="13">
    <location>
        <begin position="758"/>
        <end position="768"/>
    </location>
</feature>
<dbReference type="InterPro" id="IPR022192">
    <property type="entry name" value="SUV3_C"/>
</dbReference>
<feature type="compositionally biased region" description="Polar residues" evidence="13">
    <location>
        <begin position="925"/>
        <end position="937"/>
    </location>
</feature>
<evidence type="ECO:0000256" key="9">
    <source>
        <dbReference type="ARBA" id="ARBA00022840"/>
    </source>
</evidence>
<dbReference type="CDD" id="cd17913">
    <property type="entry name" value="DEXQc_Suv3"/>
    <property type="match status" value="1"/>
</dbReference>
<dbReference type="Pfam" id="PF00271">
    <property type="entry name" value="Helicase_C"/>
    <property type="match status" value="1"/>
</dbReference>
<feature type="compositionally biased region" description="Polar residues" evidence="13">
    <location>
        <begin position="1422"/>
        <end position="1434"/>
    </location>
</feature>
<evidence type="ECO:0000256" key="11">
    <source>
        <dbReference type="ARBA" id="ARBA00023128"/>
    </source>
</evidence>
<feature type="compositionally biased region" description="Gly residues" evidence="13">
    <location>
        <begin position="1095"/>
        <end position="1105"/>
    </location>
</feature>
<evidence type="ECO:0000256" key="12">
    <source>
        <dbReference type="ARBA" id="ARBA00047984"/>
    </source>
</evidence>
<evidence type="ECO:0000256" key="3">
    <source>
        <dbReference type="ARBA" id="ARBA00004173"/>
    </source>
</evidence>
<comment type="similarity">
    <text evidence="4">Belongs to the helicase family.</text>
</comment>
<feature type="compositionally biased region" description="Low complexity" evidence="13">
    <location>
        <begin position="913"/>
        <end position="924"/>
    </location>
</feature>
<dbReference type="InterPro" id="IPR050699">
    <property type="entry name" value="RNA-DNA_Helicase"/>
</dbReference>
<keyword evidence="7" id="KW-0378">Hydrolase</keyword>
<dbReference type="Pfam" id="PF22527">
    <property type="entry name" value="DEXQc_Suv3"/>
    <property type="match status" value="1"/>
</dbReference>
<feature type="compositionally biased region" description="Gly residues" evidence="13">
    <location>
        <begin position="1036"/>
        <end position="1051"/>
    </location>
</feature>
<feature type="compositionally biased region" description="Polar residues" evidence="13">
    <location>
        <begin position="869"/>
        <end position="881"/>
    </location>
</feature>
<dbReference type="SUPFAM" id="SSF52540">
    <property type="entry name" value="P-loop containing nucleoside triphosphate hydrolases"/>
    <property type="match status" value="2"/>
</dbReference>
<dbReference type="Proteomes" id="UP001359485">
    <property type="component" value="Unassembled WGS sequence"/>
</dbReference>
<feature type="region of interest" description="Disordered" evidence="13">
    <location>
        <begin position="869"/>
        <end position="957"/>
    </location>
</feature>
<evidence type="ECO:0000259" key="14">
    <source>
        <dbReference type="PROSITE" id="PS51194"/>
    </source>
</evidence>
<keyword evidence="8" id="KW-0347">Helicase</keyword>
<feature type="region of interest" description="Disordered" evidence="13">
    <location>
        <begin position="711"/>
        <end position="792"/>
    </location>
</feature>
<proteinExistence type="inferred from homology"/>
<comment type="caution">
    <text evidence="15">The sequence shown here is derived from an EMBL/GenBank/DDBJ whole genome shotgun (WGS) entry which is preliminary data.</text>
</comment>
<comment type="cofactor">
    <cofactor evidence="1">
        <name>Mn(2+)</name>
        <dbReference type="ChEBI" id="CHEBI:29035"/>
    </cofactor>
</comment>
<feature type="compositionally biased region" description="Low complexity" evidence="13">
    <location>
        <begin position="1380"/>
        <end position="1416"/>
    </location>
</feature>
<feature type="compositionally biased region" description="Polar residues" evidence="13">
    <location>
        <begin position="1286"/>
        <end position="1296"/>
    </location>
</feature>
<dbReference type="CDD" id="cd18805">
    <property type="entry name" value="SF2_C_suv3"/>
    <property type="match status" value="1"/>
</dbReference>
<dbReference type="SMART" id="SM00490">
    <property type="entry name" value="HELICc"/>
    <property type="match status" value="1"/>
</dbReference>
<dbReference type="InterPro" id="IPR027417">
    <property type="entry name" value="P-loop_NTPase"/>
</dbReference>
<protein>
    <recommendedName>
        <fullName evidence="5">RNA helicase</fullName>
        <ecNumber evidence="5">3.6.4.13</ecNumber>
    </recommendedName>
</protein>
<evidence type="ECO:0000256" key="6">
    <source>
        <dbReference type="ARBA" id="ARBA00022741"/>
    </source>
</evidence>
<dbReference type="PANTHER" id="PTHR12131">
    <property type="entry name" value="ATP-DEPENDENT RNA AND DNA HELICASE"/>
    <property type="match status" value="1"/>
</dbReference>
<dbReference type="PANTHER" id="PTHR12131:SF1">
    <property type="entry name" value="ATP-DEPENDENT RNA HELICASE SUPV3L1, MITOCHONDRIAL-RELATED"/>
    <property type="match status" value="1"/>
</dbReference>
<keyword evidence="10" id="KW-0809">Transit peptide</keyword>
<evidence type="ECO:0000313" key="15">
    <source>
        <dbReference type="EMBL" id="KAK6633308.1"/>
    </source>
</evidence>
<comment type="subcellular location">
    <subcellularLocation>
        <location evidence="3">Mitochondrion</location>
    </subcellularLocation>
</comment>
<comment type="catalytic activity">
    <reaction evidence="12">
        <text>ATP + H2O = ADP + phosphate + H(+)</text>
        <dbReference type="Rhea" id="RHEA:13065"/>
        <dbReference type="ChEBI" id="CHEBI:15377"/>
        <dbReference type="ChEBI" id="CHEBI:15378"/>
        <dbReference type="ChEBI" id="CHEBI:30616"/>
        <dbReference type="ChEBI" id="CHEBI:43474"/>
        <dbReference type="ChEBI" id="CHEBI:456216"/>
        <dbReference type="EC" id="3.6.4.13"/>
    </reaction>
</comment>
<evidence type="ECO:0000256" key="5">
    <source>
        <dbReference type="ARBA" id="ARBA00012552"/>
    </source>
</evidence>